<keyword evidence="3" id="KW-0597">Phosphoprotein</keyword>
<evidence type="ECO:0000256" key="7">
    <source>
        <dbReference type="ARBA" id="ARBA00022842"/>
    </source>
</evidence>
<comment type="catalytic activity">
    <reaction evidence="11">
        <text>a phosphate monoester + H2O = an alcohol + phosphate</text>
        <dbReference type="Rhea" id="RHEA:15017"/>
        <dbReference type="ChEBI" id="CHEBI:15377"/>
        <dbReference type="ChEBI" id="CHEBI:30879"/>
        <dbReference type="ChEBI" id="CHEBI:43474"/>
        <dbReference type="ChEBI" id="CHEBI:67140"/>
        <dbReference type="EC" id="3.1.3.1"/>
    </reaction>
</comment>
<dbReference type="InterPro" id="IPR017850">
    <property type="entry name" value="Alkaline_phosphatase_core_sf"/>
</dbReference>
<dbReference type="OrthoDB" id="7392499at2759"/>
<evidence type="ECO:0000256" key="1">
    <source>
        <dbReference type="ARBA" id="ARBA00005984"/>
    </source>
</evidence>
<sequence length="597" mass="64557">MSGARPLLSNRASSDISGDRDIAEEDALLTGQPTSRTEKPTRRTWKFWREIGLFVWAVVATATVIILAVVYQNTGTNSKPASGKRNLIFMVSDGMGPTSLSLTRSFMQFQNGAPFSEQLVIDQHLIGQSRTRSSSSLITDSAAGATAFSCGKKSYNGAISVTPDHEPCGTVLEAAKKAGYMTGLVVTTRITDATPACFAAHVNMRSEEDRIAEQMVGDYPLGRVVDLMFGGGRCHFLANTTAESSCRADDKDVVGLAKMNGFNYVSDRAGFDSLKGGAGVELPMLGLFADTDIPYEIDRRNENDVYPSLHEMAEAAMKALSDATRDSDKGFFLMIEGSRIDHAGHHNDPAAQVHEVLAYDRAFTSVLDFIKNEKTQTVMVSTSDHETGGLAAARQLHSTYPEYVWYPSPLANATHSAEHLALSYSKHLLTSPSSSDTAAFLRESIESGLGIHDYHDDEVKKLLFAPDTALYQYADMVSRRSQTGWSTHGHSAADVNIYSSDPRAAMALVGNHENTEVGDFLRDYLAVDVDAVTKELREKGVGLMVQGVNGTTVGWMGQVPEEGQRLDGQTHLASYGGDFRKRGDGGVVHGEGCGCGH</sequence>
<evidence type="ECO:0000256" key="12">
    <source>
        <dbReference type="SAM" id="Phobius"/>
    </source>
</evidence>
<keyword evidence="12" id="KW-0472">Membrane</keyword>
<feature type="binding site" evidence="9">
    <location>
        <position position="336"/>
    </location>
    <ligand>
        <name>Mg(2+)</name>
        <dbReference type="ChEBI" id="CHEBI:18420"/>
    </ligand>
</feature>
<keyword evidence="12" id="KW-1133">Transmembrane helix</keyword>
<organism evidence="13 14">
    <name type="scientific">Decorospora gaudefroyi</name>
    <dbReference type="NCBI Taxonomy" id="184978"/>
    <lineage>
        <taxon>Eukaryota</taxon>
        <taxon>Fungi</taxon>
        <taxon>Dikarya</taxon>
        <taxon>Ascomycota</taxon>
        <taxon>Pezizomycotina</taxon>
        <taxon>Dothideomycetes</taxon>
        <taxon>Pleosporomycetidae</taxon>
        <taxon>Pleosporales</taxon>
        <taxon>Pleosporineae</taxon>
        <taxon>Pleosporaceae</taxon>
        <taxon>Decorospora</taxon>
    </lineage>
</organism>
<feature type="binding site" evidence="9">
    <location>
        <position position="385"/>
    </location>
    <ligand>
        <name>Zn(2+)</name>
        <dbReference type="ChEBI" id="CHEBI:29105"/>
        <label>2</label>
    </ligand>
</feature>
<keyword evidence="4 9" id="KW-0479">Metal-binding</keyword>
<feature type="transmembrane region" description="Helical" evidence="12">
    <location>
        <begin position="51"/>
        <end position="71"/>
    </location>
</feature>
<keyword evidence="12" id="KW-0812">Transmembrane</keyword>
<comment type="cofactor">
    <cofactor evidence="9">
        <name>Mg(2+)</name>
        <dbReference type="ChEBI" id="CHEBI:18420"/>
    </cofactor>
    <text evidence="9">Binds 1 Mg(2+) ion.</text>
</comment>
<evidence type="ECO:0000256" key="11">
    <source>
        <dbReference type="RuleBase" id="RU003947"/>
    </source>
</evidence>
<keyword evidence="6 9" id="KW-0862">Zinc</keyword>
<feature type="binding site" evidence="9">
    <location>
        <position position="192"/>
    </location>
    <ligand>
        <name>Mg(2+)</name>
        <dbReference type="ChEBI" id="CHEBI:18420"/>
    </ligand>
</feature>
<dbReference type="SUPFAM" id="SSF53649">
    <property type="entry name" value="Alkaline phosphatase-like"/>
    <property type="match status" value="1"/>
</dbReference>
<dbReference type="FunFam" id="3.40.720.10:FF:000063">
    <property type="entry name" value="Alkaline phosphatase"/>
    <property type="match status" value="1"/>
</dbReference>
<feature type="active site" description="Phosphoserine intermediate" evidence="8">
    <location>
        <position position="141"/>
    </location>
</feature>
<name>A0A6A5K4Z2_9PLEO</name>
<proteinExistence type="inferred from homology"/>
<dbReference type="SMART" id="SM00098">
    <property type="entry name" value="alkPPc"/>
    <property type="match status" value="1"/>
</dbReference>
<dbReference type="PROSITE" id="PS00123">
    <property type="entry name" value="ALKALINE_PHOSPHATASE"/>
    <property type="match status" value="1"/>
</dbReference>
<keyword evidence="7 9" id="KW-0460">Magnesium</keyword>
<dbReference type="Pfam" id="PF00245">
    <property type="entry name" value="Alk_phosphatase"/>
    <property type="match status" value="1"/>
</dbReference>
<dbReference type="EC" id="3.1.3.1" evidence="2 11"/>
<evidence type="ECO:0000256" key="3">
    <source>
        <dbReference type="ARBA" id="ARBA00022553"/>
    </source>
</evidence>
<evidence type="ECO:0000256" key="4">
    <source>
        <dbReference type="ARBA" id="ARBA00022723"/>
    </source>
</evidence>
<evidence type="ECO:0000256" key="5">
    <source>
        <dbReference type="ARBA" id="ARBA00022801"/>
    </source>
</evidence>
<dbReference type="AlphaFoldDB" id="A0A6A5K4Z2"/>
<evidence type="ECO:0000313" key="13">
    <source>
        <dbReference type="EMBL" id="KAF1831390.1"/>
    </source>
</evidence>
<dbReference type="InterPro" id="IPR018299">
    <property type="entry name" value="Alkaline_phosphatase_AS"/>
</dbReference>
<dbReference type="GO" id="GO:0046872">
    <property type="term" value="F:metal ion binding"/>
    <property type="evidence" value="ECO:0007669"/>
    <property type="project" value="UniProtKB-KW"/>
</dbReference>
<feature type="binding site" evidence="9">
    <location>
        <position position="341"/>
    </location>
    <ligand>
        <name>Zn(2+)</name>
        <dbReference type="ChEBI" id="CHEBI:29105"/>
        <label>2</label>
    </ligand>
</feature>
<evidence type="ECO:0000313" key="14">
    <source>
        <dbReference type="Proteomes" id="UP000800040"/>
    </source>
</evidence>
<keyword evidence="14" id="KW-1185">Reference proteome</keyword>
<feature type="binding site" evidence="9">
    <location>
        <position position="490"/>
    </location>
    <ligand>
        <name>Zn(2+)</name>
        <dbReference type="ChEBI" id="CHEBI:29105"/>
        <label>2</label>
    </ligand>
</feature>
<dbReference type="CDD" id="cd16012">
    <property type="entry name" value="ALP"/>
    <property type="match status" value="1"/>
</dbReference>
<dbReference type="Gene3D" id="1.10.60.40">
    <property type="match status" value="1"/>
</dbReference>
<evidence type="ECO:0000256" key="6">
    <source>
        <dbReference type="ARBA" id="ARBA00022833"/>
    </source>
</evidence>
<feature type="binding site" evidence="9">
    <location>
        <position position="93"/>
    </location>
    <ligand>
        <name>Zn(2+)</name>
        <dbReference type="ChEBI" id="CHEBI:29105"/>
        <label>2</label>
    </ligand>
</feature>
<keyword evidence="5 11" id="KW-0378">Hydrolase</keyword>
<evidence type="ECO:0000256" key="2">
    <source>
        <dbReference type="ARBA" id="ARBA00012647"/>
    </source>
</evidence>
<dbReference type="PANTHER" id="PTHR11596">
    <property type="entry name" value="ALKALINE PHOSPHATASE"/>
    <property type="match status" value="1"/>
</dbReference>
<evidence type="ECO:0000256" key="9">
    <source>
        <dbReference type="PIRSR" id="PIRSR601952-2"/>
    </source>
</evidence>
<feature type="binding site" evidence="9">
    <location>
        <position position="93"/>
    </location>
    <ligand>
        <name>Mg(2+)</name>
        <dbReference type="ChEBI" id="CHEBI:18420"/>
    </ligand>
</feature>
<gene>
    <name evidence="13" type="ORF">BDW02DRAFT_600847</name>
</gene>
<comment type="cofactor">
    <cofactor evidence="9">
        <name>Zn(2+)</name>
        <dbReference type="ChEBI" id="CHEBI:29105"/>
    </cofactor>
    <text evidence="9">Binds 2 Zn(2+) ions.</text>
</comment>
<dbReference type="Gene3D" id="3.40.720.10">
    <property type="entry name" value="Alkaline Phosphatase, subunit A"/>
    <property type="match status" value="1"/>
</dbReference>
<feature type="binding site" evidence="9">
    <location>
        <position position="345"/>
    </location>
    <ligand>
        <name>Zn(2+)</name>
        <dbReference type="ChEBI" id="CHEBI:29105"/>
        <label>2</label>
    </ligand>
</feature>
<evidence type="ECO:0000256" key="10">
    <source>
        <dbReference type="RuleBase" id="RU003946"/>
    </source>
</evidence>
<accession>A0A6A5K4Z2</accession>
<dbReference type="PRINTS" id="PR00113">
    <property type="entry name" value="ALKPHPHTASE"/>
</dbReference>
<dbReference type="PANTHER" id="PTHR11596:SF5">
    <property type="entry name" value="ALKALINE PHOSPHATASE"/>
    <property type="match status" value="1"/>
</dbReference>
<dbReference type="InterPro" id="IPR001952">
    <property type="entry name" value="Alkaline_phosphatase"/>
</dbReference>
<comment type="similarity">
    <text evidence="1 10">Belongs to the alkaline phosphatase family.</text>
</comment>
<evidence type="ECO:0000256" key="8">
    <source>
        <dbReference type="PIRSR" id="PIRSR601952-1"/>
    </source>
</evidence>
<dbReference type="EMBL" id="ML975365">
    <property type="protein sequence ID" value="KAF1831390.1"/>
    <property type="molecule type" value="Genomic_DNA"/>
</dbReference>
<dbReference type="GO" id="GO:0004035">
    <property type="term" value="F:alkaline phosphatase activity"/>
    <property type="evidence" value="ECO:0007669"/>
    <property type="project" value="UniProtKB-EC"/>
</dbReference>
<feature type="binding site" evidence="9">
    <location>
        <position position="194"/>
    </location>
    <ligand>
        <name>Mg(2+)</name>
        <dbReference type="ChEBI" id="CHEBI:18420"/>
    </ligand>
</feature>
<reference evidence="13" key="1">
    <citation type="submission" date="2020-01" db="EMBL/GenBank/DDBJ databases">
        <authorList>
            <consortium name="DOE Joint Genome Institute"/>
            <person name="Haridas S."/>
            <person name="Albert R."/>
            <person name="Binder M."/>
            <person name="Bloem J."/>
            <person name="Labutti K."/>
            <person name="Salamov A."/>
            <person name="Andreopoulos B."/>
            <person name="Baker S.E."/>
            <person name="Barry K."/>
            <person name="Bills G."/>
            <person name="Bluhm B.H."/>
            <person name="Cannon C."/>
            <person name="Castanera R."/>
            <person name="Culley D.E."/>
            <person name="Daum C."/>
            <person name="Ezra D."/>
            <person name="Gonzalez J.B."/>
            <person name="Henrissat B."/>
            <person name="Kuo A."/>
            <person name="Liang C."/>
            <person name="Lipzen A."/>
            <person name="Lutzoni F."/>
            <person name="Magnuson J."/>
            <person name="Mondo S."/>
            <person name="Nolan M."/>
            <person name="Ohm R."/>
            <person name="Pangilinan J."/>
            <person name="Park H.-J."/>
            <person name="Ramirez L."/>
            <person name="Alfaro M."/>
            <person name="Sun H."/>
            <person name="Tritt A."/>
            <person name="Yoshinaga Y."/>
            <person name="Zwiers L.-H."/>
            <person name="Turgeon B.G."/>
            <person name="Goodwin S.B."/>
            <person name="Spatafora J.W."/>
            <person name="Crous P.W."/>
            <person name="Grigoriev I.V."/>
        </authorList>
    </citation>
    <scope>NUCLEOTIDE SEQUENCE</scope>
    <source>
        <strain evidence="13">P77</strain>
    </source>
</reference>
<dbReference type="GO" id="GO:0000329">
    <property type="term" value="C:fungal-type vacuole membrane"/>
    <property type="evidence" value="ECO:0007669"/>
    <property type="project" value="TreeGrafter"/>
</dbReference>
<dbReference type="Proteomes" id="UP000800040">
    <property type="component" value="Unassembled WGS sequence"/>
</dbReference>
<protein>
    <recommendedName>
        <fullName evidence="2 11">Alkaline phosphatase</fullName>
        <ecNumber evidence="2 11">3.1.3.1</ecNumber>
    </recommendedName>
</protein>
<feature type="binding site" evidence="9">
    <location>
        <position position="384"/>
    </location>
    <ligand>
        <name>Zn(2+)</name>
        <dbReference type="ChEBI" id="CHEBI:29105"/>
        <label>2</label>
    </ligand>
</feature>